<sequence length="162" mass="16867">MCDPVTAAIIVGATAVAGTTASVVGQIQSANAQTKAINEQRAVVREETRQEATGELFDQMRVSRREQAQIRTAAGEAGLGLNSGSIEGLLLDSAMQGELQGSRTIANMESKHRSTEAEANSMLSRISKPTPLGAGLQIASSAASAWSGIKDAKIKAQARKSD</sequence>
<dbReference type="PATRIC" id="fig|869719.3.peg.25"/>
<dbReference type="Proteomes" id="UP000074310">
    <property type="component" value="Unassembled WGS sequence"/>
</dbReference>
<proteinExistence type="predicted"/>
<organism evidence="1 2">
    <name type="scientific">Sphingomonas endophytica</name>
    <dbReference type="NCBI Taxonomy" id="869719"/>
    <lineage>
        <taxon>Bacteria</taxon>
        <taxon>Pseudomonadati</taxon>
        <taxon>Pseudomonadota</taxon>
        <taxon>Alphaproteobacteria</taxon>
        <taxon>Sphingomonadales</taxon>
        <taxon>Sphingomonadaceae</taxon>
        <taxon>Sphingomonas</taxon>
    </lineage>
</organism>
<dbReference type="InterPro" id="IPR038996">
    <property type="entry name" value="Gp14"/>
</dbReference>
<dbReference type="OrthoDB" id="7595929at2"/>
<name>A0A147I9Z0_9SPHN</name>
<reference evidence="1 2" key="1">
    <citation type="journal article" date="2016" name="Front. Microbiol.">
        <title>Genomic Resource of Rice Seed Associated Bacteria.</title>
        <authorList>
            <person name="Midha S."/>
            <person name="Bansal K."/>
            <person name="Sharma S."/>
            <person name="Kumar N."/>
            <person name="Patil P.P."/>
            <person name="Chaudhry V."/>
            <person name="Patil P.B."/>
        </authorList>
    </citation>
    <scope>NUCLEOTIDE SEQUENCE [LARGE SCALE GENOMIC DNA]</scope>
    <source>
        <strain evidence="1 2">NS334</strain>
    </source>
</reference>
<gene>
    <name evidence="1" type="ORF">NS334_00140</name>
</gene>
<dbReference type="Pfam" id="PF24072">
    <property type="entry name" value="T7_gp14"/>
    <property type="match status" value="1"/>
</dbReference>
<protein>
    <recommendedName>
        <fullName evidence="3">Internal virion protein</fullName>
    </recommendedName>
</protein>
<dbReference type="EMBL" id="LDTB01000001">
    <property type="protein sequence ID" value="KTT76671.1"/>
    <property type="molecule type" value="Genomic_DNA"/>
</dbReference>
<comment type="caution">
    <text evidence="1">The sequence shown here is derived from an EMBL/GenBank/DDBJ whole genome shotgun (WGS) entry which is preliminary data.</text>
</comment>
<dbReference type="RefSeq" id="WP_058753951.1">
    <property type="nucleotide sequence ID" value="NZ_LDTB01000001.1"/>
</dbReference>
<keyword evidence="2" id="KW-1185">Reference proteome</keyword>
<dbReference type="AlphaFoldDB" id="A0A147I9Z0"/>
<accession>A0A147I9Z0</accession>
<evidence type="ECO:0000313" key="1">
    <source>
        <dbReference type="EMBL" id="KTT76671.1"/>
    </source>
</evidence>
<evidence type="ECO:0008006" key="3">
    <source>
        <dbReference type="Google" id="ProtNLM"/>
    </source>
</evidence>
<evidence type="ECO:0000313" key="2">
    <source>
        <dbReference type="Proteomes" id="UP000074310"/>
    </source>
</evidence>